<dbReference type="PROSITE" id="PS50011">
    <property type="entry name" value="PROTEIN_KINASE_DOM"/>
    <property type="match status" value="1"/>
</dbReference>
<keyword evidence="3 8" id="KW-0418">Kinase</keyword>
<dbReference type="InterPro" id="IPR008266">
    <property type="entry name" value="Tyr_kinase_AS"/>
</dbReference>
<dbReference type="Gene3D" id="3.30.200.20">
    <property type="entry name" value="Phosphorylase Kinase, domain 1"/>
    <property type="match status" value="1"/>
</dbReference>
<evidence type="ECO:0000256" key="3">
    <source>
        <dbReference type="ARBA" id="ARBA00022777"/>
    </source>
</evidence>
<keyword evidence="1 8" id="KW-0808">Transferase</keyword>
<dbReference type="EMBL" id="PVNL01000053">
    <property type="protein sequence ID" value="PRQ07485.1"/>
    <property type="molecule type" value="Genomic_DNA"/>
</dbReference>
<dbReference type="AlphaFoldDB" id="A0A2S9YQV3"/>
<evidence type="ECO:0000256" key="2">
    <source>
        <dbReference type="ARBA" id="ARBA00022741"/>
    </source>
</evidence>
<dbReference type="SUPFAM" id="SSF56112">
    <property type="entry name" value="Protein kinase-like (PK-like)"/>
    <property type="match status" value="1"/>
</dbReference>
<evidence type="ECO:0000256" key="5">
    <source>
        <dbReference type="SAM" id="MobiDB-lite"/>
    </source>
</evidence>
<dbReference type="Proteomes" id="UP000238823">
    <property type="component" value="Unassembled WGS sequence"/>
</dbReference>
<dbReference type="InterPro" id="IPR000719">
    <property type="entry name" value="Prot_kinase_dom"/>
</dbReference>
<dbReference type="Pfam" id="PF00069">
    <property type="entry name" value="Pkinase"/>
    <property type="match status" value="1"/>
</dbReference>
<protein>
    <submittedName>
        <fullName evidence="8">Serine/threonine-protein kinase pkn6</fullName>
        <ecNumber evidence="8">2.7.11.1</ecNumber>
    </submittedName>
</protein>
<dbReference type="PANTHER" id="PTHR43289:SF6">
    <property type="entry name" value="SERINE_THREONINE-PROTEIN KINASE NEKL-3"/>
    <property type="match status" value="1"/>
</dbReference>
<dbReference type="GO" id="GO:0004674">
    <property type="term" value="F:protein serine/threonine kinase activity"/>
    <property type="evidence" value="ECO:0007669"/>
    <property type="project" value="UniProtKB-EC"/>
</dbReference>
<gene>
    <name evidence="8" type="primary">pkn6_5</name>
    <name evidence="8" type="ORF">ENSA7_27820</name>
</gene>
<feature type="domain" description="Protein kinase" evidence="7">
    <location>
        <begin position="31"/>
        <end position="287"/>
    </location>
</feature>
<feature type="region of interest" description="Disordered" evidence="5">
    <location>
        <begin position="415"/>
        <end position="470"/>
    </location>
</feature>
<keyword evidence="4" id="KW-0067">ATP-binding</keyword>
<dbReference type="PROSITE" id="PS00109">
    <property type="entry name" value="PROTEIN_KINASE_TYR"/>
    <property type="match status" value="1"/>
</dbReference>
<dbReference type="GO" id="GO:0005524">
    <property type="term" value="F:ATP binding"/>
    <property type="evidence" value="ECO:0007669"/>
    <property type="project" value="UniProtKB-KW"/>
</dbReference>
<organism evidence="8 9">
    <name type="scientific">Enhygromyxa salina</name>
    <dbReference type="NCBI Taxonomy" id="215803"/>
    <lineage>
        <taxon>Bacteria</taxon>
        <taxon>Pseudomonadati</taxon>
        <taxon>Myxococcota</taxon>
        <taxon>Polyangia</taxon>
        <taxon>Nannocystales</taxon>
        <taxon>Nannocystaceae</taxon>
        <taxon>Enhygromyxa</taxon>
    </lineage>
</organism>
<keyword evidence="2" id="KW-0547">Nucleotide-binding</keyword>
<comment type="caution">
    <text evidence="8">The sequence shown here is derived from an EMBL/GenBank/DDBJ whole genome shotgun (WGS) entry which is preliminary data.</text>
</comment>
<sequence>MPRLRDSSANADPGPGPAGNPSQATRELGKYQLLRLLARGGMGEVYLARLPGELGFEKLLVVKTIRADLAADPRFVELFAAEAKTAVALSHPNITPIYELGRADDGTLYTAMGWVDGPSLQLLGDRLRELDRPLELDAALFIVREILDGLAHAHSPGRDRQPVVHRDITPRNVLVDRSGRVQIVDFGIAKPANTEAVGAMGSAGYMAPEQARGETVDPRADVFSVGCVLYELLTRERAFTSEGVWMAPDLRSIPVQLHALLERALAIEPRARFADADQFLRALAPILAELAPVFATRDLAAILRELFPDDWQSEAGDAGGSSHTPATKLTGPVQPFATRLRSSTTPELGTDPEHALAVAVPIGVDADPATSDELTSAPGRRAGLPWSWPGAAIVGGAVAILALLAGTIGYVVARSERDPTERPPAPARADVDRPEPTPEPPPEPTDSELADGGPVAPDLPPVPQPPPTVALNLTPTDAQVTVDGTPLPGPPFVVELAGDHPRVLVIRHADHHPKTLELDPMAPPPDPMSIVLSPLAFGQLSVVAPTVAWAEVWVDGTKLGTTPLSDKPVREGRHKLQVRCTAAVCGEDRVLLDRSVQIRAGRPNKFTAHGGPA</sequence>
<evidence type="ECO:0000313" key="9">
    <source>
        <dbReference type="Proteomes" id="UP000238823"/>
    </source>
</evidence>
<evidence type="ECO:0000256" key="6">
    <source>
        <dbReference type="SAM" id="Phobius"/>
    </source>
</evidence>
<evidence type="ECO:0000313" key="8">
    <source>
        <dbReference type="EMBL" id="PRQ07485.1"/>
    </source>
</evidence>
<feature type="compositionally biased region" description="Pro residues" evidence="5">
    <location>
        <begin position="457"/>
        <end position="468"/>
    </location>
</feature>
<dbReference type="Gene3D" id="1.10.510.10">
    <property type="entry name" value="Transferase(Phosphotransferase) domain 1"/>
    <property type="match status" value="1"/>
</dbReference>
<keyword evidence="6" id="KW-0472">Membrane</keyword>
<evidence type="ECO:0000256" key="4">
    <source>
        <dbReference type="ARBA" id="ARBA00022840"/>
    </source>
</evidence>
<feature type="region of interest" description="Disordered" evidence="5">
    <location>
        <begin position="314"/>
        <end position="335"/>
    </location>
</feature>
<dbReference type="EC" id="2.7.11.1" evidence="8"/>
<keyword evidence="6" id="KW-1133">Transmembrane helix</keyword>
<dbReference type="PANTHER" id="PTHR43289">
    <property type="entry name" value="MITOGEN-ACTIVATED PROTEIN KINASE KINASE KINASE 20-RELATED"/>
    <property type="match status" value="1"/>
</dbReference>
<dbReference type="CDD" id="cd14014">
    <property type="entry name" value="STKc_PknB_like"/>
    <property type="match status" value="1"/>
</dbReference>
<accession>A0A2S9YQV3</accession>
<evidence type="ECO:0000259" key="7">
    <source>
        <dbReference type="PROSITE" id="PS50011"/>
    </source>
</evidence>
<dbReference type="InterPro" id="IPR011009">
    <property type="entry name" value="Kinase-like_dom_sf"/>
</dbReference>
<proteinExistence type="predicted"/>
<reference evidence="8 9" key="1">
    <citation type="submission" date="2018-03" db="EMBL/GenBank/DDBJ databases">
        <title>Draft Genome Sequences of the Obligatory Marine Myxobacteria Enhygromyxa salina SWB007.</title>
        <authorList>
            <person name="Poehlein A."/>
            <person name="Moghaddam J.A."/>
            <person name="Harms H."/>
            <person name="Alanjari M."/>
            <person name="Koenig G.M."/>
            <person name="Daniel R."/>
            <person name="Schaeberle T.F."/>
        </authorList>
    </citation>
    <scope>NUCLEOTIDE SEQUENCE [LARGE SCALE GENOMIC DNA]</scope>
    <source>
        <strain evidence="8 9">SWB007</strain>
    </source>
</reference>
<name>A0A2S9YQV3_9BACT</name>
<evidence type="ECO:0000256" key="1">
    <source>
        <dbReference type="ARBA" id="ARBA00022679"/>
    </source>
</evidence>
<feature type="region of interest" description="Disordered" evidence="5">
    <location>
        <begin position="1"/>
        <end position="24"/>
    </location>
</feature>
<dbReference type="OrthoDB" id="9801841at2"/>
<feature type="transmembrane region" description="Helical" evidence="6">
    <location>
        <begin position="386"/>
        <end position="413"/>
    </location>
</feature>
<keyword evidence="6" id="KW-0812">Transmembrane</keyword>